<comment type="pathway">
    <text evidence="2">Glycan metabolism; bacterial cellulose biosynthesis.</text>
</comment>
<feature type="signal peptide" evidence="10">
    <location>
        <begin position="1"/>
        <end position="24"/>
    </location>
</feature>
<evidence type="ECO:0000313" key="12">
    <source>
        <dbReference type="EMBL" id="MCK0536573.1"/>
    </source>
</evidence>
<dbReference type="EMBL" id="JALKII010000001">
    <property type="protein sequence ID" value="MCK0536573.1"/>
    <property type="molecule type" value="Genomic_DNA"/>
</dbReference>
<dbReference type="SMART" id="SM00028">
    <property type="entry name" value="TPR"/>
    <property type="match status" value="4"/>
</dbReference>
<evidence type="ECO:0000256" key="8">
    <source>
        <dbReference type="SAM" id="Coils"/>
    </source>
</evidence>
<evidence type="ECO:0000256" key="1">
    <source>
        <dbReference type="ARBA" id="ARBA00003476"/>
    </source>
</evidence>
<keyword evidence="4" id="KW-0677">Repeat</keyword>
<evidence type="ECO:0000256" key="3">
    <source>
        <dbReference type="ARBA" id="ARBA00022729"/>
    </source>
</evidence>
<organism evidence="12 13">
    <name type="scientific">Alcanivorax quisquiliarum</name>
    <dbReference type="NCBI Taxonomy" id="2933565"/>
    <lineage>
        <taxon>Bacteria</taxon>
        <taxon>Pseudomonadati</taxon>
        <taxon>Pseudomonadota</taxon>
        <taxon>Gammaproteobacteria</taxon>
        <taxon>Oceanospirillales</taxon>
        <taxon>Alcanivoracaceae</taxon>
        <taxon>Alcanivorax</taxon>
    </lineage>
</organism>
<feature type="compositionally biased region" description="Low complexity" evidence="9">
    <location>
        <begin position="854"/>
        <end position="863"/>
    </location>
</feature>
<dbReference type="Proteomes" id="UP001165524">
    <property type="component" value="Unassembled WGS sequence"/>
</dbReference>
<evidence type="ECO:0000259" key="11">
    <source>
        <dbReference type="Pfam" id="PF05420"/>
    </source>
</evidence>
<sequence length="1477" mass="160058">MMLLRAIVLPGLLLISLFGNPAFAQQAPPADDGLRALYRQAEFWEANGRNDLAAESLRRVLDIAPDDPQALYRLARLAMNEGDEAAVNRWAARLGRAAPDSLEARQLEQLRRRGRVDSAGLAEARRLAQSGEAQAALSRYHDLFPADDPPSDLALEYYQTMAGVPAEWDNARRGLQQLVAQSPGDRAASVALAEVLTWRESSRTDGIRMFEQLAEQGVDERTRQLWRQALMWLPAEQRHEGYFRRYLARFADDAAIRQKLADSQRPMPGADRAAGYAALDRQADQQARAAFNRALQADANDAEALAGLGLVQLRAGEFGAAEVSLARASRLAPEQASQWRDALASARFYGELAAVRELVAAEDYDAAEARLIPLTQDAQRGRDARLLEGDILLRRNQPVAAERHFRALLEEDESLIAARSGLANALLAQRRFDEAERLFASLPPVTRGEVDVRQQRVDVLREDAEILIARGEAERGEALLQQALTLAPDDPWVRLALARLAQQRGQPAVAERLMWAVSGDMATPAGLRAAAVLAADQARWDDAVQLLRRIPATEHDADSRALLAAAERGQRIAALDLTLTSNDPWQVDRALQQLYNAPPTDARELGAAAATLVEHGEATLALVLVRRDLATQLAQSDDIEPQHYLDHVSVLAKAGEEFEAERLLRRLAQVAAGELATLRELEDVRRGLVVARTDRLRQQGALAQAYDELVRELNRAPEDAPLLLALSRLYQQGDMHDEARQVQDYVLSREAGSSDARQAAIQGALAAGDASRAEQLLADAAPLTEPPLLLLAARTAHLQGEKREAQRLARQAREAEQARSLARHDPWQAEVLADLERNPFRRKGGAGRQSRWQAMASAPAPAATQRGAWLPGQHATPGSWQPSDGSQRRYASEAFDTASALADGTARSGDASAPLAPPATAWQSWGYDNWAADAPAYRPSGAGAYGLPDAPPSAAPGSRRPLPAEMTRIAEIDAFLDQLHSELAPQVDGTLALRHRDGESGLSGLTEVRGEVALSVVPFESGRLNLSAAPVFLNSGSVKGDARSRFGSGSLVAGADELDDTLAGVQPLLLEGTQAARNAIAAQELLDAAIASGTATPQELAALEASLRTAELNFESAASRNLLFEAGLDLDALSVAQRAFVDDFLIREFGSADLSLDDSSAAAYLASSVGFEQLVTSLRGRAIAYSRAASTPDAQSAAGLGLSLGWQDGAFQADIGSSPLGFEVENIVGGLLWQPEIAPGARLLLRTQRRAVTDSLLSYGGVKDPVTGRYWGGVVRTGGDLGLSYDDGYLGLYGNVGLYRYTGRQVADNRAVLIGLGTYLRPIREQYRSLQAGVNVNYMGFRDNLGYFTLGHGGYFSPESFVSLSVPITYSQTRQRFTWHATFAPGFQSYSQEESAYFPTRPREQMWMDILATSGVLPASRYSADSDSGLGLNVGLGMDYLIGPGLKFGARIDHDTFGEYSETSALIHLNYMMEQGQ</sequence>
<evidence type="ECO:0000256" key="6">
    <source>
        <dbReference type="ARBA" id="ARBA00022916"/>
    </source>
</evidence>
<evidence type="ECO:0000256" key="10">
    <source>
        <dbReference type="SAM" id="SignalP"/>
    </source>
</evidence>
<comment type="caution">
    <text evidence="12">The sequence shown here is derived from an EMBL/GenBank/DDBJ whole genome shotgun (WGS) entry which is preliminary data.</text>
</comment>
<comment type="function">
    <text evidence="1">Required for maximal bacterial cellulose synthesis.</text>
</comment>
<dbReference type="Pfam" id="PF14559">
    <property type="entry name" value="TPR_19"/>
    <property type="match status" value="1"/>
</dbReference>
<dbReference type="PROSITE" id="PS50005">
    <property type="entry name" value="TPR"/>
    <property type="match status" value="1"/>
</dbReference>
<keyword evidence="13" id="KW-1185">Reference proteome</keyword>
<dbReference type="SUPFAM" id="SSF48452">
    <property type="entry name" value="TPR-like"/>
    <property type="match status" value="2"/>
</dbReference>
<dbReference type="Pfam" id="PF05420">
    <property type="entry name" value="BCSC_C"/>
    <property type="match status" value="1"/>
</dbReference>
<dbReference type="PRINTS" id="PR01441">
    <property type="entry name" value="CELLSNTHASEC"/>
</dbReference>
<dbReference type="InterPro" id="IPR019734">
    <property type="entry name" value="TPR_rpt"/>
</dbReference>
<keyword evidence="5 7" id="KW-0802">TPR repeat</keyword>
<reference evidence="12" key="1">
    <citation type="submission" date="2022-04" db="EMBL/GenBank/DDBJ databases">
        <title>Alcanivorax sp. CY1518 draft genome sequence.</title>
        <authorList>
            <person name="Zhao G."/>
            <person name="An M."/>
        </authorList>
    </citation>
    <scope>NUCLEOTIDE SEQUENCE</scope>
    <source>
        <strain evidence="12">CY1518</strain>
    </source>
</reference>
<dbReference type="InterPro" id="IPR008410">
    <property type="entry name" value="BCSC_C"/>
</dbReference>
<proteinExistence type="predicted"/>
<keyword evidence="8" id="KW-0175">Coiled coil</keyword>
<evidence type="ECO:0000256" key="5">
    <source>
        <dbReference type="ARBA" id="ARBA00022803"/>
    </source>
</evidence>
<evidence type="ECO:0000313" key="13">
    <source>
        <dbReference type="Proteomes" id="UP001165524"/>
    </source>
</evidence>
<evidence type="ECO:0000256" key="9">
    <source>
        <dbReference type="SAM" id="MobiDB-lite"/>
    </source>
</evidence>
<accession>A0ABT0E425</accession>
<dbReference type="Gene3D" id="1.25.40.10">
    <property type="entry name" value="Tetratricopeptide repeat domain"/>
    <property type="match status" value="4"/>
</dbReference>
<feature type="domain" description="Cellulose synthase operon C C-terminal" evidence="11">
    <location>
        <begin position="1184"/>
        <end position="1473"/>
    </location>
</feature>
<evidence type="ECO:0000256" key="4">
    <source>
        <dbReference type="ARBA" id="ARBA00022737"/>
    </source>
</evidence>
<dbReference type="PANTHER" id="PTHR12558:SF13">
    <property type="entry name" value="CELL DIVISION CYCLE PROTEIN 27 HOMOLOG"/>
    <property type="match status" value="1"/>
</dbReference>
<feature type="repeat" description="TPR" evidence="7">
    <location>
        <begin position="302"/>
        <end position="335"/>
    </location>
</feature>
<dbReference type="InterPro" id="IPR011990">
    <property type="entry name" value="TPR-like_helical_dom_sf"/>
</dbReference>
<evidence type="ECO:0000256" key="2">
    <source>
        <dbReference type="ARBA" id="ARBA00005186"/>
    </source>
</evidence>
<feature type="coiled-coil region" evidence="8">
    <location>
        <begin position="795"/>
        <end position="825"/>
    </location>
</feature>
<gene>
    <name evidence="12" type="ORF">MU846_02525</name>
</gene>
<dbReference type="InterPro" id="IPR003921">
    <property type="entry name" value="Cell_synth_C"/>
</dbReference>
<keyword evidence="3 10" id="KW-0732">Signal</keyword>
<feature type="chain" id="PRO_5047528973" evidence="10">
    <location>
        <begin position="25"/>
        <end position="1477"/>
    </location>
</feature>
<feature type="compositionally biased region" description="Polar residues" evidence="9">
    <location>
        <begin position="876"/>
        <end position="885"/>
    </location>
</feature>
<evidence type="ECO:0000256" key="7">
    <source>
        <dbReference type="PROSITE-ProRule" id="PRU00339"/>
    </source>
</evidence>
<feature type="region of interest" description="Disordered" evidence="9">
    <location>
        <begin position="838"/>
        <end position="890"/>
    </location>
</feature>
<dbReference type="PANTHER" id="PTHR12558">
    <property type="entry name" value="CELL DIVISION CYCLE 16,23,27"/>
    <property type="match status" value="1"/>
</dbReference>
<protein>
    <submittedName>
        <fullName evidence="12">Cellulose synthase subunit BcsC-related outer membrane protein</fullName>
    </submittedName>
</protein>
<keyword evidence="6" id="KW-0135">Cellulose biosynthesis</keyword>
<dbReference type="RefSeq" id="WP_246947945.1">
    <property type="nucleotide sequence ID" value="NZ_JALKII010000001.1"/>
</dbReference>
<name>A0ABT0E425_9GAMM</name>